<sequence length="43" mass="4482">MPLIISNTMSGTVALILLATAFRFSNPRGATKAGDENPEGESC</sequence>
<reference evidence="1" key="1">
    <citation type="submission" date="2020-05" db="EMBL/GenBank/DDBJ databases">
        <authorList>
            <person name="Chiriac C."/>
            <person name="Salcher M."/>
            <person name="Ghai R."/>
            <person name="Kavagutti S V."/>
        </authorList>
    </citation>
    <scope>NUCLEOTIDE SEQUENCE</scope>
</reference>
<dbReference type="EMBL" id="CAEZYZ010000117">
    <property type="protein sequence ID" value="CAB4749874.1"/>
    <property type="molecule type" value="Genomic_DNA"/>
</dbReference>
<protein>
    <submittedName>
        <fullName evidence="1">Unannotated protein</fullName>
    </submittedName>
</protein>
<name>A0A6J6TT10_9ZZZZ</name>
<accession>A0A6J6TT10</accession>
<organism evidence="1">
    <name type="scientific">freshwater metagenome</name>
    <dbReference type="NCBI Taxonomy" id="449393"/>
    <lineage>
        <taxon>unclassified sequences</taxon>
        <taxon>metagenomes</taxon>
        <taxon>ecological metagenomes</taxon>
    </lineage>
</organism>
<gene>
    <name evidence="1" type="ORF">UFOPK2810_00793</name>
</gene>
<proteinExistence type="predicted"/>
<dbReference type="AlphaFoldDB" id="A0A6J6TT10"/>
<evidence type="ECO:0000313" key="1">
    <source>
        <dbReference type="EMBL" id="CAB4749874.1"/>
    </source>
</evidence>